<proteinExistence type="predicted"/>
<dbReference type="WBParaSite" id="JU765_v2.g13840.t1">
    <property type="protein sequence ID" value="JU765_v2.g13840.t1"/>
    <property type="gene ID" value="JU765_v2.g13840"/>
</dbReference>
<evidence type="ECO:0000313" key="2">
    <source>
        <dbReference type="WBParaSite" id="JU765_v2.g13840.t1"/>
    </source>
</evidence>
<name>A0AC34Q863_9BILA</name>
<reference evidence="2" key="1">
    <citation type="submission" date="2022-11" db="UniProtKB">
        <authorList>
            <consortium name="WormBaseParasite"/>
        </authorList>
    </citation>
    <scope>IDENTIFICATION</scope>
</reference>
<dbReference type="Proteomes" id="UP000887576">
    <property type="component" value="Unplaced"/>
</dbReference>
<accession>A0AC34Q863</accession>
<organism evidence="1 2">
    <name type="scientific">Panagrolaimus sp. JU765</name>
    <dbReference type="NCBI Taxonomy" id="591449"/>
    <lineage>
        <taxon>Eukaryota</taxon>
        <taxon>Metazoa</taxon>
        <taxon>Ecdysozoa</taxon>
        <taxon>Nematoda</taxon>
        <taxon>Chromadorea</taxon>
        <taxon>Rhabditida</taxon>
        <taxon>Tylenchina</taxon>
        <taxon>Panagrolaimomorpha</taxon>
        <taxon>Panagrolaimoidea</taxon>
        <taxon>Panagrolaimidae</taxon>
        <taxon>Panagrolaimus</taxon>
    </lineage>
</organism>
<sequence length="459" mass="51805">MAQNVGIKAIQVYFPRNYVSAVDLEAHYSEPTGKYTEGLGLMEMGFCYDNEDINSIALTVTSNLMKDYNIAPNDIGYLAVGTETLVDKSKSVKTHLMELFGENRDIEGVDVKNACFGGTQALFGAVDWVKANYQYDGRMAIVVMADIAVYDSGPARCTGGAGAIAVLIGQNAPIILEDGLRSFFMENTWDFYKPIGGLATEFPIVDGKISLKCYLKAFDECCAKYNQKSRRILGRDPSVNDFSSIFFHCPFYKLVQKAFARIVFSDVMNNRISSENYASLEKFRNVNLPDTYEDKQFTSETIKASRSLLNQKVEPNMTLNRRVGNMYTPSLYAQLITFLSRMDDVKSLNDSRVLLFSYGSGLASAMFSMRFDTKSDDLTAKLRKMHLISKNAIERLDMRERHDPKEYEIIMGTRKTLVETDRKIDPVASKNGISDHLFPGTYYLQTIGEHRIRTYDKVQ</sequence>
<protein>
    <submittedName>
        <fullName evidence="2">Hydroxymethylglutaryl-CoA synthase</fullName>
    </submittedName>
</protein>
<evidence type="ECO:0000313" key="1">
    <source>
        <dbReference type="Proteomes" id="UP000887576"/>
    </source>
</evidence>